<feature type="compositionally biased region" description="Polar residues" evidence="1">
    <location>
        <begin position="243"/>
        <end position="256"/>
    </location>
</feature>
<feature type="region of interest" description="Disordered" evidence="1">
    <location>
        <begin position="221"/>
        <end position="256"/>
    </location>
</feature>
<evidence type="ECO:0000313" key="3">
    <source>
        <dbReference type="Proteomes" id="UP000789396"/>
    </source>
</evidence>
<reference evidence="2" key="1">
    <citation type="submission" date="2021-06" db="EMBL/GenBank/DDBJ databases">
        <authorList>
            <person name="Kallberg Y."/>
            <person name="Tangrot J."/>
            <person name="Rosling A."/>
        </authorList>
    </citation>
    <scope>NUCLEOTIDE SEQUENCE</scope>
    <source>
        <strain evidence="2">IN212</strain>
    </source>
</reference>
<sequence>MASMFCAISFVKEISTPNKFTSGTAIYRAGDDEFVEYKFKAFRSEHTPLIEEIWKKTIALIVGRFAFENNQLNVTINQYIPLNVCSLGDDPTIYDLPIAPAFGFFTAPIQDPAVTESGQDIFRLKREVYNGVTGNQSTLSILCKYPLHSRHTNVADATTRRPIFSVGGELVPLAKSAFILCETIEWNYPIASPNAHSTYENNNHLNYNNKRKRQVERIAEKFHSHSSTSNNTYKNISQRHPRQNNSKPTTPSLNSENLRFNNLQTTLEQVRGT</sequence>
<dbReference type="AlphaFoldDB" id="A0A9N9AFG6"/>
<feature type="compositionally biased region" description="Polar residues" evidence="1">
    <location>
        <begin position="225"/>
        <end position="236"/>
    </location>
</feature>
<evidence type="ECO:0000256" key="1">
    <source>
        <dbReference type="SAM" id="MobiDB-lite"/>
    </source>
</evidence>
<dbReference type="OrthoDB" id="2391504at2759"/>
<accession>A0A9N9AFG6</accession>
<gene>
    <name evidence="2" type="ORF">RFULGI_LOCUS3677</name>
</gene>
<evidence type="ECO:0000313" key="2">
    <source>
        <dbReference type="EMBL" id="CAG8528395.1"/>
    </source>
</evidence>
<name>A0A9N9AFG6_9GLOM</name>
<dbReference type="EMBL" id="CAJVPZ010003311">
    <property type="protein sequence ID" value="CAG8528395.1"/>
    <property type="molecule type" value="Genomic_DNA"/>
</dbReference>
<comment type="caution">
    <text evidence="2">The sequence shown here is derived from an EMBL/GenBank/DDBJ whole genome shotgun (WGS) entry which is preliminary data.</text>
</comment>
<keyword evidence="3" id="KW-1185">Reference proteome</keyword>
<protein>
    <submittedName>
        <fullName evidence="2">6851_t:CDS:1</fullName>
    </submittedName>
</protein>
<dbReference type="Proteomes" id="UP000789396">
    <property type="component" value="Unassembled WGS sequence"/>
</dbReference>
<organism evidence="2 3">
    <name type="scientific">Racocetra fulgida</name>
    <dbReference type="NCBI Taxonomy" id="60492"/>
    <lineage>
        <taxon>Eukaryota</taxon>
        <taxon>Fungi</taxon>
        <taxon>Fungi incertae sedis</taxon>
        <taxon>Mucoromycota</taxon>
        <taxon>Glomeromycotina</taxon>
        <taxon>Glomeromycetes</taxon>
        <taxon>Diversisporales</taxon>
        <taxon>Gigasporaceae</taxon>
        <taxon>Racocetra</taxon>
    </lineage>
</organism>
<proteinExistence type="predicted"/>